<dbReference type="InterPro" id="IPR007694">
    <property type="entry name" value="DNA_helicase_DnaB-like_C"/>
</dbReference>
<dbReference type="NCBIfam" id="NF004384">
    <property type="entry name" value="PRK05748.1"/>
    <property type="match status" value="1"/>
</dbReference>
<organism evidence="14 15">
    <name type="scientific">candidate division KSB3 bacterium</name>
    <dbReference type="NCBI Taxonomy" id="2044937"/>
    <lineage>
        <taxon>Bacteria</taxon>
        <taxon>candidate division KSB3</taxon>
    </lineage>
</organism>
<dbReference type="Proteomes" id="UP000230821">
    <property type="component" value="Unassembled WGS sequence"/>
</dbReference>
<evidence type="ECO:0000256" key="2">
    <source>
        <dbReference type="ARBA" id="ARBA00022515"/>
    </source>
</evidence>
<evidence type="ECO:0000256" key="4">
    <source>
        <dbReference type="ARBA" id="ARBA00022741"/>
    </source>
</evidence>
<comment type="catalytic activity">
    <reaction evidence="10 12">
        <text>ATP + H2O = ADP + phosphate + H(+)</text>
        <dbReference type="Rhea" id="RHEA:13065"/>
        <dbReference type="ChEBI" id="CHEBI:15377"/>
        <dbReference type="ChEBI" id="CHEBI:15378"/>
        <dbReference type="ChEBI" id="CHEBI:30616"/>
        <dbReference type="ChEBI" id="CHEBI:43474"/>
        <dbReference type="ChEBI" id="CHEBI:456216"/>
        <dbReference type="EC" id="5.6.2.3"/>
    </reaction>
</comment>
<evidence type="ECO:0000256" key="8">
    <source>
        <dbReference type="ARBA" id="ARBA00023125"/>
    </source>
</evidence>
<dbReference type="Gene3D" id="3.40.50.300">
    <property type="entry name" value="P-loop containing nucleotide triphosphate hydrolases"/>
    <property type="match status" value="1"/>
</dbReference>
<evidence type="ECO:0000256" key="9">
    <source>
        <dbReference type="ARBA" id="ARBA00023235"/>
    </source>
</evidence>
<dbReference type="FunFam" id="3.40.50.300:FF:000076">
    <property type="entry name" value="Replicative DNA helicase"/>
    <property type="match status" value="1"/>
</dbReference>
<evidence type="ECO:0000256" key="11">
    <source>
        <dbReference type="NCBIfam" id="TIGR00665"/>
    </source>
</evidence>
<sequence length="455" mass="51242">MDTLSKQSLEKQPPYNLEAEQAVLGAILLDNNAIFKALEIFHPSDFYRPSHQKIFEAMLTLNERGDIIDLLLLRDELERRNDLEHVGGPAYLVSLVDVVPTAANIEFHARIVHEKSIARRLLNASIEVATRCYDDSEDVSSILEEAEQRIFEISEGQIKQAFTPLRDIVKAGYEKIEELSTQQTLVTGAPTGFVELDRMTSGFQPSDLVILAARPSMGKTSFCLNLAQHMGVREKIPTAIFSLEMSKEQLGVRLLCAEARLDSNIVRIGDLQEEDWDRLTHASEILSNAPIYIDDTPAMSILEMRAKSKRLKMEKGLGAIIVDYLQLMQPKARRENRQQEITEISRSLKTLAKELSVPVIALSQLSRAVENRPDKRPQLSDLRESGAIEQDADIVMFIFRPEVYFEEAPEGIAEIIISKQRNGPVGSVQLAFVKQYTRFENLDTHHTDAEGGNVF</sequence>
<evidence type="ECO:0000256" key="7">
    <source>
        <dbReference type="ARBA" id="ARBA00022840"/>
    </source>
</evidence>
<evidence type="ECO:0000256" key="3">
    <source>
        <dbReference type="ARBA" id="ARBA00022705"/>
    </source>
</evidence>
<dbReference type="SUPFAM" id="SSF52540">
    <property type="entry name" value="P-loop containing nucleoside triphosphate hydrolases"/>
    <property type="match status" value="1"/>
</dbReference>
<dbReference type="GO" id="GO:0016887">
    <property type="term" value="F:ATP hydrolysis activity"/>
    <property type="evidence" value="ECO:0007669"/>
    <property type="project" value="RHEA"/>
</dbReference>
<keyword evidence="6 12" id="KW-0347">Helicase</keyword>
<evidence type="ECO:0000259" key="13">
    <source>
        <dbReference type="PROSITE" id="PS51199"/>
    </source>
</evidence>
<dbReference type="GO" id="GO:0006269">
    <property type="term" value="P:DNA replication, synthesis of primer"/>
    <property type="evidence" value="ECO:0007669"/>
    <property type="project" value="UniProtKB-UniRule"/>
</dbReference>
<keyword evidence="2 12" id="KW-0639">Primosome</keyword>
<evidence type="ECO:0000256" key="12">
    <source>
        <dbReference type="RuleBase" id="RU362085"/>
    </source>
</evidence>
<proteinExistence type="inferred from homology"/>
<keyword evidence="8 12" id="KW-0238">DNA-binding</keyword>
<protein>
    <recommendedName>
        <fullName evidence="11 12">Replicative DNA helicase</fullName>
        <ecNumber evidence="11 12">5.6.2.3</ecNumber>
    </recommendedName>
</protein>
<evidence type="ECO:0000256" key="5">
    <source>
        <dbReference type="ARBA" id="ARBA00022801"/>
    </source>
</evidence>
<dbReference type="GO" id="GO:0003677">
    <property type="term" value="F:DNA binding"/>
    <property type="evidence" value="ECO:0007669"/>
    <property type="project" value="UniProtKB-UniRule"/>
</dbReference>
<reference evidence="14 15" key="1">
    <citation type="submission" date="2017-10" db="EMBL/GenBank/DDBJ databases">
        <title>Novel microbial diversity and functional potential in the marine mammal oral microbiome.</title>
        <authorList>
            <person name="Dudek N.K."/>
            <person name="Sun C.L."/>
            <person name="Burstein D."/>
            <person name="Kantor R.S."/>
            <person name="Aliaga Goltsman D.S."/>
            <person name="Bik E.M."/>
            <person name="Thomas B.C."/>
            <person name="Banfield J.F."/>
            <person name="Relman D.A."/>
        </authorList>
    </citation>
    <scope>NUCLEOTIDE SEQUENCE [LARGE SCALE GENOMIC DNA]</scope>
    <source>
        <strain evidence="14">DOLJORAL78_47_16</strain>
    </source>
</reference>
<dbReference type="PANTHER" id="PTHR30153">
    <property type="entry name" value="REPLICATIVE DNA HELICASE DNAB"/>
    <property type="match status" value="1"/>
</dbReference>
<dbReference type="GO" id="GO:0043139">
    <property type="term" value="F:5'-3' DNA helicase activity"/>
    <property type="evidence" value="ECO:0007669"/>
    <property type="project" value="UniProtKB-EC"/>
</dbReference>
<dbReference type="Pfam" id="PF00772">
    <property type="entry name" value="DnaB"/>
    <property type="match status" value="1"/>
</dbReference>
<gene>
    <name evidence="14" type="ORF">CSA56_08780</name>
</gene>
<dbReference type="CDD" id="cd00984">
    <property type="entry name" value="DnaB_C"/>
    <property type="match status" value="1"/>
</dbReference>
<dbReference type="InterPro" id="IPR027417">
    <property type="entry name" value="P-loop_NTPase"/>
</dbReference>
<dbReference type="SUPFAM" id="SSF48024">
    <property type="entry name" value="N-terminal domain of DnaB helicase"/>
    <property type="match status" value="1"/>
</dbReference>
<evidence type="ECO:0000313" key="14">
    <source>
        <dbReference type="EMBL" id="PIE34216.1"/>
    </source>
</evidence>
<name>A0A2G6KEW4_9BACT</name>
<dbReference type="GO" id="GO:0005524">
    <property type="term" value="F:ATP binding"/>
    <property type="evidence" value="ECO:0007669"/>
    <property type="project" value="UniProtKB-UniRule"/>
</dbReference>
<accession>A0A2G6KEW4</accession>
<dbReference type="PANTHER" id="PTHR30153:SF2">
    <property type="entry name" value="REPLICATIVE DNA HELICASE"/>
    <property type="match status" value="1"/>
</dbReference>
<dbReference type="EC" id="5.6.2.3" evidence="11 12"/>
<keyword evidence="3 12" id="KW-0235">DNA replication</keyword>
<comment type="caution">
    <text evidence="14">The sequence shown here is derived from an EMBL/GenBank/DDBJ whole genome shotgun (WGS) entry which is preliminary data.</text>
</comment>
<keyword evidence="7 12" id="KW-0067">ATP-binding</keyword>
<evidence type="ECO:0000256" key="1">
    <source>
        <dbReference type="ARBA" id="ARBA00008428"/>
    </source>
</evidence>
<dbReference type="InterPro" id="IPR007693">
    <property type="entry name" value="DNA_helicase_DnaB-like_N"/>
</dbReference>
<dbReference type="InterPro" id="IPR007692">
    <property type="entry name" value="DNA_helicase_DnaB"/>
</dbReference>
<keyword evidence="4 12" id="KW-0547">Nucleotide-binding</keyword>
<dbReference type="GO" id="GO:1990077">
    <property type="term" value="C:primosome complex"/>
    <property type="evidence" value="ECO:0007669"/>
    <property type="project" value="UniProtKB-UniRule"/>
</dbReference>
<comment type="function">
    <text evidence="12">The main replicative DNA helicase, it participates in initiation and elongation during chromosome replication. Travels ahead of the DNA replisome, separating dsDNA into templates for DNA synthesis. A processive ATP-dependent 5'-3' DNA helicase it has DNA-dependent ATPase activity.</text>
</comment>
<dbReference type="AlphaFoldDB" id="A0A2G6KEW4"/>
<dbReference type="InterPro" id="IPR036185">
    <property type="entry name" value="DNA_heli_DnaB-like_N_sf"/>
</dbReference>
<evidence type="ECO:0000256" key="10">
    <source>
        <dbReference type="ARBA" id="ARBA00048954"/>
    </source>
</evidence>
<evidence type="ECO:0000256" key="6">
    <source>
        <dbReference type="ARBA" id="ARBA00022806"/>
    </source>
</evidence>
<evidence type="ECO:0000313" key="15">
    <source>
        <dbReference type="Proteomes" id="UP000230821"/>
    </source>
</evidence>
<comment type="similarity">
    <text evidence="1 12">Belongs to the helicase family. DnaB subfamily.</text>
</comment>
<dbReference type="PROSITE" id="PS51199">
    <property type="entry name" value="SF4_HELICASE"/>
    <property type="match status" value="1"/>
</dbReference>
<dbReference type="FunFam" id="1.10.860.10:FF:000001">
    <property type="entry name" value="Replicative DNA helicase"/>
    <property type="match status" value="1"/>
</dbReference>
<keyword evidence="9" id="KW-0413">Isomerase</keyword>
<dbReference type="Gene3D" id="1.10.860.10">
    <property type="entry name" value="DNAb Helicase, Chain A"/>
    <property type="match status" value="1"/>
</dbReference>
<dbReference type="NCBIfam" id="TIGR00665">
    <property type="entry name" value="DnaB"/>
    <property type="match status" value="1"/>
</dbReference>
<feature type="domain" description="SF4 helicase" evidence="13">
    <location>
        <begin position="182"/>
        <end position="446"/>
    </location>
</feature>
<dbReference type="GO" id="GO:0005829">
    <property type="term" value="C:cytosol"/>
    <property type="evidence" value="ECO:0007669"/>
    <property type="project" value="TreeGrafter"/>
</dbReference>
<dbReference type="InterPro" id="IPR016136">
    <property type="entry name" value="DNA_helicase_N/primase_C"/>
</dbReference>
<dbReference type="GO" id="GO:0042802">
    <property type="term" value="F:identical protein binding"/>
    <property type="evidence" value="ECO:0007669"/>
    <property type="project" value="UniProtKB-ARBA"/>
</dbReference>
<keyword evidence="5 12" id="KW-0378">Hydrolase</keyword>
<dbReference type="EMBL" id="PDSK01000091">
    <property type="protein sequence ID" value="PIE34216.1"/>
    <property type="molecule type" value="Genomic_DNA"/>
</dbReference>
<dbReference type="Pfam" id="PF03796">
    <property type="entry name" value="DnaB_C"/>
    <property type="match status" value="1"/>
</dbReference>